<feature type="transmembrane region" description="Helical" evidence="1">
    <location>
        <begin position="103"/>
        <end position="121"/>
    </location>
</feature>
<feature type="transmembrane region" description="Helical" evidence="1">
    <location>
        <begin position="28"/>
        <end position="49"/>
    </location>
</feature>
<evidence type="ECO:0008006" key="4">
    <source>
        <dbReference type="Google" id="ProtNLM"/>
    </source>
</evidence>
<dbReference type="RefSeq" id="WP_003781606.1">
    <property type="nucleotide sequence ID" value="NZ_GL870929.1"/>
</dbReference>
<dbReference type="EMBL" id="AEWV01000008">
    <property type="protein sequence ID" value="EGC17967.1"/>
    <property type="molecule type" value="Genomic_DNA"/>
</dbReference>
<dbReference type="Proteomes" id="UP000004088">
    <property type="component" value="Unassembled WGS sequence"/>
</dbReference>
<dbReference type="HOGENOM" id="CLU_1945896_0_0_4"/>
<evidence type="ECO:0000313" key="2">
    <source>
        <dbReference type="EMBL" id="EGC17967.1"/>
    </source>
</evidence>
<sequence>MTSVRKSSLHRSERPDEDVKPVSVITRIVWVVVTAPFTLLSLVLAVGCVDIVMRAKSGIDVLGGLLGMLLSLTVVPSFTAIAFFPSKWIRNPSRRMKYWYRGWLYGGLVCLFVLPLVYPFIERLISFFL</sequence>
<evidence type="ECO:0000313" key="3">
    <source>
        <dbReference type="Proteomes" id="UP000004088"/>
    </source>
</evidence>
<keyword evidence="1" id="KW-0472">Membrane</keyword>
<dbReference type="AlphaFoldDB" id="F0EXD6"/>
<name>F0EXD6_9NEIS</name>
<keyword evidence="1" id="KW-0812">Transmembrane</keyword>
<protein>
    <recommendedName>
        <fullName evidence="4">Transmembrane protein</fullName>
    </recommendedName>
</protein>
<feature type="transmembrane region" description="Helical" evidence="1">
    <location>
        <begin position="61"/>
        <end position="83"/>
    </location>
</feature>
<comment type="caution">
    <text evidence="2">The sequence shown here is derived from an EMBL/GenBank/DDBJ whole genome shotgun (WGS) entry which is preliminary data.</text>
</comment>
<reference evidence="2 3" key="1">
    <citation type="submission" date="2011-01" db="EMBL/GenBank/DDBJ databases">
        <authorList>
            <person name="Muzny D."/>
            <person name="Qin X."/>
            <person name="Deng J."/>
            <person name="Jiang H."/>
            <person name="Liu Y."/>
            <person name="Qu J."/>
            <person name="Song X.-Z."/>
            <person name="Zhang L."/>
            <person name="Thornton R."/>
            <person name="Coyle M."/>
            <person name="Francisco L."/>
            <person name="Jackson L."/>
            <person name="Javaid M."/>
            <person name="Korchina V."/>
            <person name="Kovar C."/>
            <person name="Mata R."/>
            <person name="Mathew T."/>
            <person name="Ngo R."/>
            <person name="Nguyen L."/>
            <person name="Nguyen N."/>
            <person name="Okwuonu G."/>
            <person name="Ongeri F."/>
            <person name="Pham C."/>
            <person name="Simmons D."/>
            <person name="Wilczek-Boney K."/>
            <person name="Hale W."/>
            <person name="Jakkamsetti A."/>
            <person name="Pham P."/>
            <person name="Ruth R."/>
            <person name="San Lucas F."/>
            <person name="Warren J."/>
            <person name="Zhang J."/>
            <person name="Zhao Z."/>
            <person name="Zhou C."/>
            <person name="Zhu D."/>
            <person name="Lee S."/>
            <person name="Bess C."/>
            <person name="Blankenburg K."/>
            <person name="Forbes L."/>
            <person name="Fu Q."/>
            <person name="Gubbala S."/>
            <person name="Hirani K."/>
            <person name="Jayaseelan J.C."/>
            <person name="Lara F."/>
            <person name="Munidasa M."/>
            <person name="Palculict T."/>
            <person name="Patil S."/>
            <person name="Pu L.-L."/>
            <person name="Saada N."/>
            <person name="Tang L."/>
            <person name="Weissenberger G."/>
            <person name="Zhu Y."/>
            <person name="Hemphill L."/>
            <person name="Shang Y."/>
            <person name="Youmans B."/>
            <person name="Ayvaz T."/>
            <person name="Ross M."/>
            <person name="Santibanez J."/>
            <person name="Aqrawi P."/>
            <person name="Gross S."/>
            <person name="Joshi V."/>
            <person name="Fowler G."/>
            <person name="Nazareth L."/>
            <person name="Reid J."/>
            <person name="Worley K."/>
            <person name="Petrosino J."/>
            <person name="Highlander S."/>
            <person name="Gibbs R."/>
        </authorList>
    </citation>
    <scope>NUCLEOTIDE SEQUENCE [LARGE SCALE GENOMIC DNA]</scope>
    <source>
        <strain evidence="2 3">ATCC 33394</strain>
    </source>
</reference>
<accession>F0EXD6</accession>
<gene>
    <name evidence="2" type="ORF">HMPREF9098_0520</name>
</gene>
<keyword evidence="1" id="KW-1133">Transmembrane helix</keyword>
<dbReference type="STRING" id="888741.HMPREF9098_0520"/>
<evidence type="ECO:0000256" key="1">
    <source>
        <dbReference type="SAM" id="Phobius"/>
    </source>
</evidence>
<organism evidence="2 3">
    <name type="scientific">Kingella denitrificans ATCC 33394</name>
    <dbReference type="NCBI Taxonomy" id="888741"/>
    <lineage>
        <taxon>Bacteria</taxon>
        <taxon>Pseudomonadati</taxon>
        <taxon>Pseudomonadota</taxon>
        <taxon>Betaproteobacteria</taxon>
        <taxon>Neisseriales</taxon>
        <taxon>Neisseriaceae</taxon>
        <taxon>Kingella</taxon>
    </lineage>
</organism>
<keyword evidence="3" id="KW-1185">Reference proteome</keyword>
<proteinExistence type="predicted"/>